<evidence type="ECO:0000313" key="4">
    <source>
        <dbReference type="Proteomes" id="UP000256970"/>
    </source>
</evidence>
<reference evidence="3 4" key="1">
    <citation type="submission" date="2016-10" db="EMBL/GenBank/DDBJ databases">
        <authorList>
            <person name="Cai Z."/>
        </authorList>
    </citation>
    <scope>NUCLEOTIDE SEQUENCE [LARGE SCALE GENOMIC DNA]</scope>
</reference>
<keyword evidence="4" id="KW-1185">Reference proteome</keyword>
<organism evidence="3 4">
    <name type="scientific">Tetradesmus obliquus</name>
    <name type="common">Green alga</name>
    <name type="synonym">Acutodesmus obliquus</name>
    <dbReference type="NCBI Taxonomy" id="3088"/>
    <lineage>
        <taxon>Eukaryota</taxon>
        <taxon>Viridiplantae</taxon>
        <taxon>Chlorophyta</taxon>
        <taxon>core chlorophytes</taxon>
        <taxon>Chlorophyceae</taxon>
        <taxon>CS clade</taxon>
        <taxon>Sphaeropleales</taxon>
        <taxon>Scenedesmaceae</taxon>
        <taxon>Tetradesmus</taxon>
    </lineage>
</organism>
<feature type="transmembrane region" description="Helical" evidence="2">
    <location>
        <begin position="28"/>
        <end position="44"/>
    </location>
</feature>
<dbReference type="Proteomes" id="UP000256970">
    <property type="component" value="Unassembled WGS sequence"/>
</dbReference>
<accession>A0A383WF08</accession>
<gene>
    <name evidence="3" type="ORF">BQ4739_LOCUS16568</name>
</gene>
<dbReference type="AlphaFoldDB" id="A0A383WF08"/>
<protein>
    <submittedName>
        <fullName evidence="3">Uncharacterized protein</fullName>
    </submittedName>
</protein>
<name>A0A383WF08_TETOB</name>
<keyword evidence="2" id="KW-0812">Transmembrane</keyword>
<dbReference type="EMBL" id="FNXT01001251">
    <property type="protein sequence ID" value="SZX76207.1"/>
    <property type="molecule type" value="Genomic_DNA"/>
</dbReference>
<sequence>MAGPNGTFSPSTSSSGSSSSSSFPAKEVLLTAGTGLFLGMFYFYKRKQTLPFKVCYGLMWPTLGGGIMLAVTPTPDEMAQRLDRSRAVTTEDLRRQRVANAATVEAMAKQYAGQRR</sequence>
<evidence type="ECO:0000313" key="3">
    <source>
        <dbReference type="EMBL" id="SZX76207.1"/>
    </source>
</evidence>
<proteinExistence type="predicted"/>
<keyword evidence="2" id="KW-1133">Transmembrane helix</keyword>
<evidence type="ECO:0000256" key="1">
    <source>
        <dbReference type="SAM" id="MobiDB-lite"/>
    </source>
</evidence>
<feature type="region of interest" description="Disordered" evidence="1">
    <location>
        <begin position="1"/>
        <end position="23"/>
    </location>
</feature>
<evidence type="ECO:0000256" key="2">
    <source>
        <dbReference type="SAM" id="Phobius"/>
    </source>
</evidence>
<keyword evidence="2" id="KW-0472">Membrane</keyword>